<feature type="compositionally biased region" description="Basic and acidic residues" evidence="1">
    <location>
        <begin position="251"/>
        <end position="268"/>
    </location>
</feature>
<proteinExistence type="predicted"/>
<evidence type="ECO:0000256" key="1">
    <source>
        <dbReference type="SAM" id="MobiDB-lite"/>
    </source>
</evidence>
<reference evidence="2 3" key="1">
    <citation type="journal article" date="2014" name="Int. J. Syst. Evol. Microbiol.">
        <title>Complete genome sequence of Corynebacterium casei LMG S-19264T (=DSM 44701T), isolated from a smear-ripened cheese.</title>
        <authorList>
            <consortium name="US DOE Joint Genome Institute (JGI-PGF)"/>
            <person name="Walter F."/>
            <person name="Albersmeier A."/>
            <person name="Kalinowski J."/>
            <person name="Ruckert C."/>
        </authorList>
    </citation>
    <scope>NUCLEOTIDE SEQUENCE [LARGE SCALE GENOMIC DNA]</scope>
    <source>
        <strain evidence="2 3">NBRC 112289</strain>
    </source>
</reference>
<name>A0AA37UGV3_9MICO</name>
<feature type="compositionally biased region" description="Basic and acidic residues" evidence="1">
    <location>
        <begin position="215"/>
        <end position="242"/>
    </location>
</feature>
<gene>
    <name evidence="2" type="ORF">GCM10025874_17460</name>
</gene>
<evidence type="ECO:0000313" key="2">
    <source>
        <dbReference type="EMBL" id="GMA28493.1"/>
    </source>
</evidence>
<feature type="compositionally biased region" description="Basic and acidic residues" evidence="1">
    <location>
        <begin position="158"/>
        <end position="171"/>
    </location>
</feature>
<sequence length="320" mass="34377">MLARVREALLHDAERVASDRRRHGGRVDEQFEARVRLVGEQGVEVVERGLRRGLGGGLRVAQHAEHLAQVVERQPGPVVHHGHSLGALLGVEVGSVPQGAGVHRHERELVREHVVHLAGDAGALVLAGLSEAQLLLGVAQTGALPQRGEQLAAAADGPADRHDGGGERGEQAEEPGLVARLGRRSGMQVEGLDDDEADEAGGDHRADLDPAAAGGDRHEHHQRGDPAEAREAGDEGGGDTHRERRHPPQRQQHDRDEAHQHVGDHEQTEAQVLGVRRLGRGARAEDDRPQHRAAGQRQQHSPDLAPHAPPHAPIRHVPSL</sequence>
<dbReference type="AlphaFoldDB" id="A0AA37UGV3"/>
<keyword evidence="3" id="KW-1185">Reference proteome</keyword>
<dbReference type="EMBL" id="BSUL01000001">
    <property type="protein sequence ID" value="GMA28493.1"/>
    <property type="molecule type" value="Genomic_DNA"/>
</dbReference>
<accession>A0AA37UGV3</accession>
<feature type="compositionally biased region" description="Acidic residues" evidence="1">
    <location>
        <begin position="191"/>
        <end position="200"/>
    </location>
</feature>
<dbReference type="Proteomes" id="UP001157160">
    <property type="component" value="Unassembled WGS sequence"/>
</dbReference>
<protein>
    <submittedName>
        <fullName evidence="2">Uncharacterized protein</fullName>
    </submittedName>
</protein>
<evidence type="ECO:0000313" key="3">
    <source>
        <dbReference type="Proteomes" id="UP001157160"/>
    </source>
</evidence>
<organism evidence="2 3">
    <name type="scientific">Arenivirga flava</name>
    <dbReference type="NCBI Taxonomy" id="1930060"/>
    <lineage>
        <taxon>Bacteria</taxon>
        <taxon>Bacillati</taxon>
        <taxon>Actinomycetota</taxon>
        <taxon>Actinomycetes</taxon>
        <taxon>Micrococcales</taxon>
        <taxon>Microbacteriaceae</taxon>
        <taxon>Arenivirga</taxon>
    </lineage>
</organism>
<comment type="caution">
    <text evidence="2">The sequence shown here is derived from an EMBL/GenBank/DDBJ whole genome shotgun (WGS) entry which is preliminary data.</text>
</comment>
<feature type="region of interest" description="Disordered" evidence="1">
    <location>
        <begin position="149"/>
        <end position="320"/>
    </location>
</feature>